<dbReference type="Proteomes" id="UP000323597">
    <property type="component" value="Chromosome A03"/>
</dbReference>
<evidence type="ECO:0000313" key="2">
    <source>
        <dbReference type="Proteomes" id="UP000323597"/>
    </source>
</evidence>
<name>A0A5D2ZTC6_GOSMU</name>
<organism evidence="1 2">
    <name type="scientific">Gossypium mustelinum</name>
    <name type="common">Cotton</name>
    <name type="synonym">Gossypium caicoense</name>
    <dbReference type="NCBI Taxonomy" id="34275"/>
    <lineage>
        <taxon>Eukaryota</taxon>
        <taxon>Viridiplantae</taxon>
        <taxon>Streptophyta</taxon>
        <taxon>Embryophyta</taxon>
        <taxon>Tracheophyta</taxon>
        <taxon>Spermatophyta</taxon>
        <taxon>Magnoliopsida</taxon>
        <taxon>eudicotyledons</taxon>
        <taxon>Gunneridae</taxon>
        <taxon>Pentapetalae</taxon>
        <taxon>rosids</taxon>
        <taxon>malvids</taxon>
        <taxon>Malvales</taxon>
        <taxon>Malvaceae</taxon>
        <taxon>Malvoideae</taxon>
        <taxon>Gossypium</taxon>
    </lineage>
</organism>
<dbReference type="EMBL" id="CM017638">
    <property type="protein sequence ID" value="TYJ41892.1"/>
    <property type="molecule type" value="Genomic_DNA"/>
</dbReference>
<evidence type="ECO:0000313" key="1">
    <source>
        <dbReference type="EMBL" id="TYJ41892.1"/>
    </source>
</evidence>
<gene>
    <name evidence="1" type="ORF">E1A91_A03G050800v1</name>
</gene>
<proteinExistence type="predicted"/>
<dbReference type="AlphaFoldDB" id="A0A5D2ZTC6"/>
<protein>
    <submittedName>
        <fullName evidence="1">Uncharacterized protein</fullName>
    </submittedName>
</protein>
<accession>A0A5D2ZTC6</accession>
<sequence length="87" mass="9386">MPICYFLYIAEILRLGSSFGTSHHCENSGFMSTASPSVVLGIVVGNPLLHFRRHPFATSPSASPFCQPICLASIHIDLGKALGPTLW</sequence>
<reference evidence="1 2" key="1">
    <citation type="submission" date="2019-07" db="EMBL/GenBank/DDBJ databases">
        <title>WGS assembly of Gossypium mustelinum.</title>
        <authorList>
            <person name="Chen Z.J."/>
            <person name="Sreedasyam A."/>
            <person name="Ando A."/>
            <person name="Song Q."/>
            <person name="De L."/>
            <person name="Hulse-Kemp A."/>
            <person name="Ding M."/>
            <person name="Ye W."/>
            <person name="Kirkbride R."/>
            <person name="Jenkins J."/>
            <person name="Plott C."/>
            <person name="Lovell J."/>
            <person name="Lin Y.-M."/>
            <person name="Vaughn R."/>
            <person name="Liu B."/>
            <person name="Li W."/>
            <person name="Simpson S."/>
            <person name="Scheffler B."/>
            <person name="Saski C."/>
            <person name="Grover C."/>
            <person name="Hu G."/>
            <person name="Conover J."/>
            <person name="Carlson J."/>
            <person name="Shu S."/>
            <person name="Boston L."/>
            <person name="Williams M."/>
            <person name="Peterson D."/>
            <person name="Mcgee K."/>
            <person name="Jones D."/>
            <person name="Wendel J."/>
            <person name="Stelly D."/>
            <person name="Grimwood J."/>
            <person name="Schmutz J."/>
        </authorList>
    </citation>
    <scope>NUCLEOTIDE SEQUENCE [LARGE SCALE GENOMIC DNA]</scope>
    <source>
        <strain evidence="1">1408120.09</strain>
    </source>
</reference>
<dbReference type="EMBL" id="CM017638">
    <property type="protein sequence ID" value="TYJ41891.1"/>
    <property type="molecule type" value="Genomic_DNA"/>
</dbReference>
<keyword evidence="2" id="KW-1185">Reference proteome</keyword>